<feature type="domain" description="Flagellar basal-body/hook protein C-terminal" evidence="4">
    <location>
        <begin position="228"/>
        <end position="271"/>
    </location>
</feature>
<dbReference type="Proteomes" id="UP001596549">
    <property type="component" value="Unassembled WGS sequence"/>
</dbReference>
<keyword evidence="2" id="KW-0975">Bacterial flagellum</keyword>
<gene>
    <name evidence="6" type="ORF">ACFQPF_07365</name>
</gene>
<dbReference type="InterPro" id="IPR019776">
    <property type="entry name" value="Flagellar_basal_body_rod_CS"/>
</dbReference>
<comment type="subcellular location">
    <subcellularLocation>
        <location evidence="2">Bacterial flagellum basal body</location>
    </subcellularLocation>
</comment>
<accession>A0ABW2NPZ3</accession>
<evidence type="ECO:0000259" key="3">
    <source>
        <dbReference type="Pfam" id="PF00460"/>
    </source>
</evidence>
<keyword evidence="6" id="KW-0282">Flagellum</keyword>
<protein>
    <submittedName>
        <fullName evidence="6">Flagellar hook-basal body protein</fullName>
    </submittedName>
</protein>
<reference evidence="7" key="1">
    <citation type="journal article" date="2019" name="Int. J. Syst. Evol. Microbiol.">
        <title>The Global Catalogue of Microorganisms (GCM) 10K type strain sequencing project: providing services to taxonomists for standard genome sequencing and annotation.</title>
        <authorList>
            <consortium name="The Broad Institute Genomics Platform"/>
            <consortium name="The Broad Institute Genome Sequencing Center for Infectious Disease"/>
            <person name="Wu L."/>
            <person name="Ma J."/>
        </authorList>
    </citation>
    <scope>NUCLEOTIDE SEQUENCE [LARGE SCALE GENOMIC DNA]</scope>
    <source>
        <strain evidence="7">NBRC 106396</strain>
    </source>
</reference>
<evidence type="ECO:0000259" key="5">
    <source>
        <dbReference type="Pfam" id="PF22692"/>
    </source>
</evidence>
<dbReference type="PANTHER" id="PTHR30435:SF19">
    <property type="entry name" value="FLAGELLAR BASAL-BODY ROD PROTEIN FLGG"/>
    <property type="match status" value="1"/>
</dbReference>
<evidence type="ECO:0000259" key="4">
    <source>
        <dbReference type="Pfam" id="PF06429"/>
    </source>
</evidence>
<dbReference type="Pfam" id="PF22692">
    <property type="entry name" value="LlgE_F_G_D1"/>
    <property type="match status" value="1"/>
</dbReference>
<evidence type="ECO:0000313" key="7">
    <source>
        <dbReference type="Proteomes" id="UP001596549"/>
    </source>
</evidence>
<dbReference type="PROSITE" id="PS00588">
    <property type="entry name" value="FLAGELLA_BB_ROD"/>
    <property type="match status" value="1"/>
</dbReference>
<dbReference type="InterPro" id="IPR001444">
    <property type="entry name" value="Flag_bb_rod_N"/>
</dbReference>
<keyword evidence="6" id="KW-0966">Cell projection</keyword>
<dbReference type="NCBIfam" id="TIGR03506">
    <property type="entry name" value="FlgEFG_subfam"/>
    <property type="match status" value="2"/>
</dbReference>
<dbReference type="EMBL" id="JBHTCP010000013">
    <property type="protein sequence ID" value="MFC7371490.1"/>
    <property type="molecule type" value="Genomic_DNA"/>
</dbReference>
<organism evidence="6 7">
    <name type="scientific">Fictibacillus iocasae</name>
    <dbReference type="NCBI Taxonomy" id="2715437"/>
    <lineage>
        <taxon>Bacteria</taxon>
        <taxon>Bacillati</taxon>
        <taxon>Bacillota</taxon>
        <taxon>Bacilli</taxon>
        <taxon>Bacillales</taxon>
        <taxon>Fictibacillaceae</taxon>
        <taxon>Fictibacillus</taxon>
    </lineage>
</organism>
<dbReference type="InterPro" id="IPR037925">
    <property type="entry name" value="FlgE/F/G-like"/>
</dbReference>
<dbReference type="RefSeq" id="WP_379748106.1">
    <property type="nucleotide sequence ID" value="NZ_JBHTCP010000013.1"/>
</dbReference>
<name>A0ABW2NPZ3_9BACL</name>
<dbReference type="PANTHER" id="PTHR30435">
    <property type="entry name" value="FLAGELLAR PROTEIN"/>
    <property type="match status" value="1"/>
</dbReference>
<keyword evidence="7" id="KW-1185">Reference proteome</keyword>
<dbReference type="Pfam" id="PF00460">
    <property type="entry name" value="Flg_bb_rod"/>
    <property type="match status" value="1"/>
</dbReference>
<evidence type="ECO:0000256" key="2">
    <source>
        <dbReference type="RuleBase" id="RU362116"/>
    </source>
</evidence>
<sequence>MNKMIINSSVTMGQLQLHLDTIANNMANSNTTGFKSRQVQFSDLLFQQVKGLPYAENENSRITPAGTRFGSGARISSTATNTAAGTLQQTGRSLDFALLSPESYFQIQVAGTGGQSVTEYTRDGAFYLSPSPNNPAALVLVTSDGDKVLGTNGPITIPGNYKEITIGQNGRISVTLTNGTTVNAGQLAVSTITKPDLMLSVGHHLRLPDTIRAEQVMTDALGQEASVQQGALESSNVDIASEMSELVNAQRSYQFNARTISMADQMMGLINGIR</sequence>
<proteinExistence type="inferred from homology"/>
<comment type="caution">
    <text evidence="6">The sequence shown here is derived from an EMBL/GenBank/DDBJ whole genome shotgun (WGS) entry which is preliminary data.</text>
</comment>
<evidence type="ECO:0000256" key="1">
    <source>
        <dbReference type="ARBA" id="ARBA00009677"/>
    </source>
</evidence>
<comment type="similarity">
    <text evidence="1 2">Belongs to the flagella basal body rod proteins family.</text>
</comment>
<dbReference type="Pfam" id="PF06429">
    <property type="entry name" value="Flg_bbr_C"/>
    <property type="match status" value="1"/>
</dbReference>
<feature type="domain" description="Flagellar hook protein FlgE/F/G-like D1" evidence="5">
    <location>
        <begin position="103"/>
        <end position="174"/>
    </location>
</feature>
<keyword evidence="6" id="KW-0969">Cilium</keyword>
<dbReference type="InterPro" id="IPR053967">
    <property type="entry name" value="LlgE_F_G-like_D1"/>
</dbReference>
<dbReference type="InterPro" id="IPR020013">
    <property type="entry name" value="Flagellar_FlgE/F/G"/>
</dbReference>
<feature type="domain" description="Flagellar basal body rod protein N-terminal" evidence="3">
    <location>
        <begin position="12"/>
        <end position="35"/>
    </location>
</feature>
<dbReference type="SUPFAM" id="SSF117143">
    <property type="entry name" value="Flagellar hook protein flgE"/>
    <property type="match status" value="1"/>
</dbReference>
<dbReference type="InterPro" id="IPR010930">
    <property type="entry name" value="Flg_bb/hook_C_dom"/>
</dbReference>
<evidence type="ECO:0000313" key="6">
    <source>
        <dbReference type="EMBL" id="MFC7371490.1"/>
    </source>
</evidence>